<protein>
    <submittedName>
        <fullName evidence="1">Uncharacterized protein</fullName>
    </submittedName>
</protein>
<evidence type="ECO:0000313" key="2">
    <source>
        <dbReference type="Proteomes" id="UP000037727"/>
    </source>
</evidence>
<reference evidence="1 2" key="1">
    <citation type="submission" date="2015-09" db="EMBL/GenBank/DDBJ databases">
        <title>Draft genome sequence and assembly of Photorhabdus sp. VMG, a bacterial symbiont associated with Heterorhabditis zealandica.</title>
        <authorList>
            <person name="Naidoo S."/>
            <person name="Featherston J."/>
            <person name="Mothupi B."/>
            <person name="Gray V.M."/>
        </authorList>
    </citation>
    <scope>NUCLEOTIDE SEQUENCE [LARGE SCALE GENOMIC DNA]</scope>
    <source>
        <strain evidence="1 2">VMG</strain>
    </source>
</reference>
<organism evidence="1 2">
    <name type="scientific">Photorhabdus heterorhabditis</name>
    <dbReference type="NCBI Taxonomy" id="880156"/>
    <lineage>
        <taxon>Bacteria</taxon>
        <taxon>Pseudomonadati</taxon>
        <taxon>Pseudomonadota</taxon>
        <taxon>Gammaproteobacteria</taxon>
        <taxon>Enterobacterales</taxon>
        <taxon>Morganellaceae</taxon>
        <taxon>Photorhabdus</taxon>
    </lineage>
</organism>
<proteinExistence type="predicted"/>
<comment type="caution">
    <text evidence="1">The sequence shown here is derived from an EMBL/GenBank/DDBJ whole genome shotgun (WGS) entry which is preliminary data.</text>
</comment>
<dbReference type="SUPFAM" id="SSF55486">
    <property type="entry name" value="Metalloproteases ('zincins'), catalytic domain"/>
    <property type="match status" value="1"/>
</dbReference>
<name>A0ABR5K6I8_9GAMM</name>
<keyword evidence="2" id="KW-1185">Reference proteome</keyword>
<dbReference type="EMBL" id="LJCS01000121">
    <property type="protein sequence ID" value="KOY60210.1"/>
    <property type="molecule type" value="Genomic_DNA"/>
</dbReference>
<evidence type="ECO:0000313" key="1">
    <source>
        <dbReference type="EMBL" id="KOY60210.1"/>
    </source>
</evidence>
<sequence>MQNINSIHSEMAILHDKYILGVISPDNFFLTFSQLEKKLADCVIHTPNWAEFAKDIYIGHGVYNGNINVFTEIKDLKNILRSLTDTLLSDISGLNFISTDKHHLKSFFSDCNNIDNLHRAYEVKHSINDMNKEILNKIFYLIDEMLGARNYFVQGLGYKDFASYKCNYLFNKDTENVKNTLEIYYHKLINSLKTLCNHFGIDVNQFTDPATFRMYQRNLVNRLSLPCFNFHLLEILRLIFSYLNKHSQAHFSIECESTNRYIIRVSTHNERSFCFVIQACQIQGQGGILLCVKIIHFADIDNFSHSIRFY</sequence>
<dbReference type="RefSeq" id="WP_054481619.1">
    <property type="nucleotide sequence ID" value="NZ_CAWMRL010000121.1"/>
</dbReference>
<accession>A0ABR5K6I8</accession>
<gene>
    <name evidence="1" type="ORF">AM629_20655</name>
</gene>
<dbReference type="Proteomes" id="UP000037727">
    <property type="component" value="Unassembled WGS sequence"/>
</dbReference>